<dbReference type="InterPro" id="IPR000086">
    <property type="entry name" value="NUDIX_hydrolase_dom"/>
</dbReference>
<feature type="domain" description="Nudix hydrolase" evidence="6">
    <location>
        <begin position="1"/>
        <end position="126"/>
    </location>
</feature>
<dbReference type="GO" id="GO:0006281">
    <property type="term" value="P:DNA repair"/>
    <property type="evidence" value="ECO:0007669"/>
    <property type="project" value="InterPro"/>
</dbReference>
<feature type="domain" description="Nudix hydrolase" evidence="6">
    <location>
        <begin position="179"/>
        <end position="324"/>
    </location>
</feature>
<name>A0A7X2TCR9_9CLOT</name>
<accession>A0A7X2TCR9</accession>
<dbReference type="SUPFAM" id="SSF55811">
    <property type="entry name" value="Nudix"/>
    <property type="match status" value="2"/>
</dbReference>
<evidence type="ECO:0000256" key="5">
    <source>
        <dbReference type="ARBA" id="ARBA00022842"/>
    </source>
</evidence>
<organism evidence="7 8">
    <name type="scientific">Clostridium porci</name>
    <dbReference type="NCBI Taxonomy" id="2605778"/>
    <lineage>
        <taxon>Bacteria</taxon>
        <taxon>Bacillati</taxon>
        <taxon>Bacillota</taxon>
        <taxon>Clostridia</taxon>
        <taxon>Eubacteriales</taxon>
        <taxon>Clostridiaceae</taxon>
        <taxon>Clostridium</taxon>
    </lineage>
</organism>
<dbReference type="AlphaFoldDB" id="A0A7X2TCR9"/>
<gene>
    <name evidence="7" type="ORF">FYJ39_07570</name>
</gene>
<dbReference type="PRINTS" id="PR01402">
    <property type="entry name" value="MUTATORMUTX"/>
</dbReference>
<sequence>MTTLCYIEKEGAYLMLHRISKEMDVNKDKWIGIGGHFEENESPEDCLLREVKEETGLTLTSWRFRGLITFMCQGWNTEYMCLYTADQYEGELIPCNEGVLEWVKKEDVLKLNLWEGDKIFFRLMNEEVPFFSLKLSYQGDRLLEAVLEGRTMELLDIRDETGEITGRVRERGMVHMDGDTHGTAHIWIVREREDGTYDLLLQKRASCKDAYPGCYDISAAGHVQAGEDFLPTALRELEEELGIIASEKELEYVGVHKGYMEEAFNGRMFKNSEYSRVYVYRKPVDIQKLLLQTEEVEAVRWMGLEDCMDAVEEGTLPNCLYVDELELVKGYLQEKGRGI</sequence>
<dbReference type="Pfam" id="PF00293">
    <property type="entry name" value="NUDIX"/>
    <property type="match status" value="2"/>
</dbReference>
<comment type="similarity">
    <text evidence="2">Belongs to the Nudix hydrolase family.</text>
</comment>
<dbReference type="InterPro" id="IPR020084">
    <property type="entry name" value="NUDIX_hydrolase_CS"/>
</dbReference>
<dbReference type="PROSITE" id="PS51462">
    <property type="entry name" value="NUDIX"/>
    <property type="match status" value="2"/>
</dbReference>
<dbReference type="GO" id="GO:0046872">
    <property type="term" value="F:metal ion binding"/>
    <property type="evidence" value="ECO:0007669"/>
    <property type="project" value="UniProtKB-KW"/>
</dbReference>
<dbReference type="Gene3D" id="3.90.79.10">
    <property type="entry name" value="Nucleoside Triphosphate Pyrophosphohydrolase"/>
    <property type="match status" value="2"/>
</dbReference>
<dbReference type="GO" id="GO:0008413">
    <property type="term" value="F:8-oxo-7,8-dihydroguanosine triphosphate pyrophosphatase activity"/>
    <property type="evidence" value="ECO:0007669"/>
    <property type="project" value="InterPro"/>
</dbReference>
<evidence type="ECO:0000259" key="6">
    <source>
        <dbReference type="PROSITE" id="PS51462"/>
    </source>
</evidence>
<dbReference type="PANTHER" id="PTHR43758:SF2">
    <property type="entry name" value="OXIDIZED PURINE NUCLEOSIDE TRIPHOSPHATE HYDROLASE"/>
    <property type="match status" value="1"/>
</dbReference>
<evidence type="ECO:0000313" key="7">
    <source>
        <dbReference type="EMBL" id="MSS36428.1"/>
    </source>
</evidence>
<reference evidence="7 8" key="1">
    <citation type="submission" date="2019-08" db="EMBL/GenBank/DDBJ databases">
        <title>In-depth cultivation of the pig gut microbiome towards novel bacterial diversity and tailored functional studies.</title>
        <authorList>
            <person name="Wylensek D."/>
            <person name="Hitch T.C.A."/>
            <person name="Clavel T."/>
        </authorList>
    </citation>
    <scope>NUCLEOTIDE SEQUENCE [LARGE SCALE GENOMIC DNA]</scope>
    <source>
        <strain evidence="7 8">WCA-389-WT-23D1</strain>
    </source>
</reference>
<comment type="caution">
    <text evidence="7">The sequence shown here is derived from an EMBL/GenBank/DDBJ whole genome shotgun (WGS) entry which is preliminary data.</text>
</comment>
<keyword evidence="4" id="KW-0378">Hydrolase</keyword>
<dbReference type="InterPro" id="IPR003562">
    <property type="entry name" value="Mutator_MutX_prot"/>
</dbReference>
<comment type="cofactor">
    <cofactor evidence="1">
        <name>Mg(2+)</name>
        <dbReference type="ChEBI" id="CHEBI:18420"/>
    </cofactor>
</comment>
<evidence type="ECO:0000256" key="4">
    <source>
        <dbReference type="ARBA" id="ARBA00022801"/>
    </source>
</evidence>
<keyword evidence="5" id="KW-0460">Magnesium</keyword>
<dbReference type="PANTHER" id="PTHR43758">
    <property type="entry name" value="7,8-DIHYDRO-8-OXOGUANINE TRIPHOSPHATASE"/>
    <property type="match status" value="1"/>
</dbReference>
<keyword evidence="3" id="KW-0479">Metal-binding</keyword>
<dbReference type="Proteomes" id="UP000429958">
    <property type="component" value="Unassembled WGS sequence"/>
</dbReference>
<dbReference type="InterPro" id="IPR015797">
    <property type="entry name" value="NUDIX_hydrolase-like_dom_sf"/>
</dbReference>
<proteinExistence type="inferred from homology"/>
<dbReference type="CDD" id="cd04692">
    <property type="entry name" value="NUDIX_Hydrolase"/>
    <property type="match status" value="1"/>
</dbReference>
<dbReference type="CDD" id="cd18886">
    <property type="entry name" value="NUDIX_MutT_Nudt1"/>
    <property type="match status" value="1"/>
</dbReference>
<evidence type="ECO:0000313" key="8">
    <source>
        <dbReference type="Proteomes" id="UP000429958"/>
    </source>
</evidence>
<evidence type="ECO:0000256" key="3">
    <source>
        <dbReference type="ARBA" id="ARBA00022723"/>
    </source>
</evidence>
<keyword evidence="8" id="KW-1185">Reference proteome</keyword>
<dbReference type="PROSITE" id="PS00893">
    <property type="entry name" value="NUDIX_BOX"/>
    <property type="match status" value="2"/>
</dbReference>
<evidence type="ECO:0000256" key="2">
    <source>
        <dbReference type="ARBA" id="ARBA00005582"/>
    </source>
</evidence>
<evidence type="ECO:0000256" key="1">
    <source>
        <dbReference type="ARBA" id="ARBA00001946"/>
    </source>
</evidence>
<dbReference type="GO" id="GO:0005737">
    <property type="term" value="C:cytoplasm"/>
    <property type="evidence" value="ECO:0007669"/>
    <property type="project" value="TreeGrafter"/>
</dbReference>
<protein>
    <submittedName>
        <fullName evidence="7">NUDIX domain-containing protein</fullName>
    </submittedName>
</protein>
<dbReference type="EMBL" id="VUMD01000005">
    <property type="protein sequence ID" value="MSS36428.1"/>
    <property type="molecule type" value="Genomic_DNA"/>
</dbReference>